<protein>
    <submittedName>
        <fullName evidence="4">YCII-related domain protein</fullName>
    </submittedName>
</protein>
<dbReference type="RefSeq" id="WP_006293435.1">
    <property type="nucleotide sequence ID" value="NZ_BAUP01000152.1"/>
</dbReference>
<dbReference type="InterPro" id="IPR032710">
    <property type="entry name" value="NTF2-like_dom_sf"/>
</dbReference>
<evidence type="ECO:0000256" key="1">
    <source>
        <dbReference type="ARBA" id="ARBA00007689"/>
    </source>
</evidence>
<dbReference type="Proteomes" id="UP000024842">
    <property type="component" value="Unassembled WGS sequence"/>
</dbReference>
<comment type="similarity">
    <text evidence="1">Belongs to the YciI family.</text>
</comment>
<reference evidence="4 5" key="1">
    <citation type="journal article" date="2014" name="FEMS Microbiol. Lett.">
        <title>Draft genome sequences of three Holospora species (Holospora obtusa, Holospora undulata, and Holospora elegans), endonuclear symbiotic bacteria of the ciliate Paramecium caudatum.</title>
        <authorList>
            <person name="Dohra H."/>
            <person name="Tanaka K."/>
            <person name="Suzuki T."/>
            <person name="Fujishima M."/>
            <person name="Suzuki H."/>
        </authorList>
    </citation>
    <scope>NUCLEOTIDE SEQUENCE [LARGE SCALE GENOMIC DNA]</scope>
    <source>
        <strain evidence="4 5">E1</strain>
    </source>
</reference>
<dbReference type="Gene3D" id="3.30.70.1060">
    <property type="entry name" value="Dimeric alpha+beta barrel"/>
    <property type="match status" value="1"/>
</dbReference>
<dbReference type="PANTHER" id="PTHR37828">
    <property type="entry name" value="GSR2449 PROTEIN"/>
    <property type="match status" value="1"/>
</dbReference>
<evidence type="ECO:0000313" key="4">
    <source>
        <dbReference type="EMBL" id="GAJ46872.1"/>
    </source>
</evidence>
<evidence type="ECO:0000259" key="3">
    <source>
        <dbReference type="Pfam" id="PF14534"/>
    </source>
</evidence>
<keyword evidence="5" id="KW-1185">Reference proteome</keyword>
<dbReference type="STRING" id="1427503.HE1_01214"/>
<sequence>MTKNNMRNDKTNLFVVILSYKVPLEKIDAFRSAHLDFLSNYYAKDFFIASGPQIPRKGGIIIAKCDSKDVLQTILKQDPFAEKNLATYEIIEFSPTKWSKEFESIVFAQRQEDDPNKILDELKSREPIFHHPEKFGKTKEDISKQICDEFWEVGASGNVYTKQDVIETLLERYNDPDYQDIWEAKDFELTKIVPDNYLLTYSLIQDKTRATRRSTLWRRVNGDWKILYHQGTLIEEGSA</sequence>
<accession>A0A023E192</accession>
<feature type="domain" description="YCII-related" evidence="2">
    <location>
        <begin position="14"/>
        <end position="94"/>
    </location>
</feature>
<dbReference type="InterPro" id="IPR011008">
    <property type="entry name" value="Dimeric_a/b-barrel"/>
</dbReference>
<dbReference type="Pfam" id="PF03795">
    <property type="entry name" value="YCII"/>
    <property type="match status" value="1"/>
</dbReference>
<dbReference type="SUPFAM" id="SSF54427">
    <property type="entry name" value="NTF2-like"/>
    <property type="match status" value="1"/>
</dbReference>
<organism evidence="4 5">
    <name type="scientific">Holospora elegans E1</name>
    <dbReference type="NCBI Taxonomy" id="1427503"/>
    <lineage>
        <taxon>Bacteria</taxon>
        <taxon>Pseudomonadati</taxon>
        <taxon>Pseudomonadota</taxon>
        <taxon>Alphaproteobacteria</taxon>
        <taxon>Holosporales</taxon>
        <taxon>Holosporaceae</taxon>
        <taxon>Holospora</taxon>
    </lineage>
</organism>
<dbReference type="AlphaFoldDB" id="A0A023E192"/>
<evidence type="ECO:0000313" key="5">
    <source>
        <dbReference type="Proteomes" id="UP000024842"/>
    </source>
</evidence>
<dbReference type="PANTHER" id="PTHR37828:SF1">
    <property type="entry name" value="YCII-RELATED DOMAIN-CONTAINING PROTEIN"/>
    <property type="match status" value="1"/>
</dbReference>
<gene>
    <name evidence="4" type="ORF">HE1_01214</name>
</gene>
<dbReference type="SUPFAM" id="SSF54909">
    <property type="entry name" value="Dimeric alpha+beta barrel"/>
    <property type="match status" value="1"/>
</dbReference>
<dbReference type="InterPro" id="IPR027843">
    <property type="entry name" value="DUF4440"/>
</dbReference>
<name>A0A023E192_9PROT</name>
<evidence type="ECO:0000259" key="2">
    <source>
        <dbReference type="Pfam" id="PF03795"/>
    </source>
</evidence>
<feature type="domain" description="DUF4440" evidence="3">
    <location>
        <begin position="141"/>
        <end position="226"/>
    </location>
</feature>
<dbReference type="Pfam" id="PF14534">
    <property type="entry name" value="DUF4440"/>
    <property type="match status" value="1"/>
</dbReference>
<proteinExistence type="inferred from homology"/>
<dbReference type="InterPro" id="IPR005545">
    <property type="entry name" value="YCII"/>
</dbReference>
<comment type="caution">
    <text evidence="4">The sequence shown here is derived from an EMBL/GenBank/DDBJ whole genome shotgun (WGS) entry which is preliminary data.</text>
</comment>
<dbReference type="EMBL" id="BAUP01000152">
    <property type="protein sequence ID" value="GAJ46872.1"/>
    <property type="molecule type" value="Genomic_DNA"/>
</dbReference>